<sequence length="563" mass="64934">MATVPSIKDNFSTSELLVATSPESPRTTLKSPLKRLLKNNSDTEPCPKRIVGYFTEWEKSELRKEQLQKLTDVIYLFVPLQENGTIDSEKEWSDSRFGDLKNKALSLKPALKVMIGVGGNGVRFEFRQIVSDDTERKALVDSITSFIVEHDLDGVDVFWKWPFKHTRISYVIFLRELRTPLDTLRYKMYRQVPYIISIIAPRIHSEFDGFDLEEIMQIVDFVNVLTYDYFYTTHKVGPLSLFYGGREGNVDRTMKYLTCMTENPSKLNLGVAFYGTTYNVTDSLFEKSFDNLWISKDSKTTGPFGTSWSEISSNEKALAKWDNASRTPYTWDGRKFFTFENERSMREKMEYAKEHNIGGIVVWVIDQDDDKSTLLNVVYSVFMGTLSCDDNKEIDNVTSTELPIASLSEGNVDETMKYLSCKTENSRKLNMGVTFYEIRYLNTDMPFGNNSIWIPMSSETKGPYIELREYRTSDEKSMAKWDNVSKTPYIWHDRKFLAFENEKSMREKMKYAEDHNIGGILIWGFDEDDDKPILLNVVSSVDLCTESSLLTYNCGYNSTSATK</sequence>
<organism evidence="2 3">
    <name type="scientific">Caenorhabditis briggsae</name>
    <dbReference type="NCBI Taxonomy" id="6238"/>
    <lineage>
        <taxon>Eukaryota</taxon>
        <taxon>Metazoa</taxon>
        <taxon>Ecdysozoa</taxon>
        <taxon>Nematoda</taxon>
        <taxon>Chromadorea</taxon>
        <taxon>Rhabditida</taxon>
        <taxon>Rhabditina</taxon>
        <taxon>Rhabditomorpha</taxon>
        <taxon>Rhabditoidea</taxon>
        <taxon>Rhabditidae</taxon>
        <taxon>Peloderinae</taxon>
        <taxon>Caenorhabditis</taxon>
    </lineage>
</organism>
<gene>
    <name evidence="2" type="ORF">L3Y34_017202</name>
</gene>
<dbReference type="PANTHER" id="PTHR46073">
    <property type="entry name" value="CHITINASE"/>
    <property type="match status" value="1"/>
</dbReference>
<dbReference type="GO" id="GO:0005975">
    <property type="term" value="P:carbohydrate metabolic process"/>
    <property type="evidence" value="ECO:0007669"/>
    <property type="project" value="InterPro"/>
</dbReference>
<dbReference type="InterPro" id="IPR001223">
    <property type="entry name" value="Glyco_hydro18_cat"/>
</dbReference>
<name>A0AAE9DGT9_CAEBR</name>
<dbReference type="PANTHER" id="PTHR46073:SF6">
    <property type="entry name" value="GH18 DOMAIN-CONTAINING PROTEIN"/>
    <property type="match status" value="1"/>
</dbReference>
<dbReference type="InterPro" id="IPR017853">
    <property type="entry name" value="GH"/>
</dbReference>
<dbReference type="Proteomes" id="UP000827892">
    <property type="component" value="Chromosome II"/>
</dbReference>
<dbReference type="SUPFAM" id="SSF51445">
    <property type="entry name" value="(Trans)glycosidases"/>
    <property type="match status" value="2"/>
</dbReference>
<reference evidence="2 3" key="1">
    <citation type="submission" date="2022-05" db="EMBL/GenBank/DDBJ databases">
        <title>Chromosome-level reference genomes for two strains of Caenorhabditis briggsae: an improved platform for comparative genomics.</title>
        <authorList>
            <person name="Stevens L."/>
            <person name="Andersen E.C."/>
        </authorList>
    </citation>
    <scope>NUCLEOTIDE SEQUENCE [LARGE SCALE GENOMIC DNA]</scope>
    <source>
        <strain evidence="2">QX1410_ONT</strain>
        <tissue evidence="2">Whole-organism</tissue>
    </source>
</reference>
<dbReference type="Gene3D" id="3.20.20.80">
    <property type="entry name" value="Glycosidases"/>
    <property type="match status" value="2"/>
</dbReference>
<dbReference type="AlphaFoldDB" id="A0AAE9DGT9"/>
<evidence type="ECO:0000259" key="1">
    <source>
        <dbReference type="SMART" id="SM00636"/>
    </source>
</evidence>
<accession>A0AAE9DGT9</accession>
<dbReference type="InterPro" id="IPR011583">
    <property type="entry name" value="Chitinase_II/V-like_cat"/>
</dbReference>
<dbReference type="Pfam" id="PF00704">
    <property type="entry name" value="Glyco_hydro_18"/>
    <property type="match status" value="2"/>
</dbReference>
<dbReference type="Gene3D" id="3.10.50.10">
    <property type="match status" value="1"/>
</dbReference>
<feature type="domain" description="Chitinase II/V-like catalytic" evidence="1">
    <location>
        <begin position="48"/>
        <end position="368"/>
    </location>
</feature>
<dbReference type="EMBL" id="CP090892">
    <property type="protein sequence ID" value="ULU04246.1"/>
    <property type="molecule type" value="Genomic_DNA"/>
</dbReference>
<evidence type="ECO:0000313" key="3">
    <source>
        <dbReference type="Proteomes" id="UP000827892"/>
    </source>
</evidence>
<proteinExistence type="predicted"/>
<dbReference type="InterPro" id="IPR029070">
    <property type="entry name" value="Chitinase_insertion_sf"/>
</dbReference>
<dbReference type="SMART" id="SM00636">
    <property type="entry name" value="Glyco_18"/>
    <property type="match status" value="1"/>
</dbReference>
<protein>
    <recommendedName>
        <fullName evidence="1">Chitinase II/V-like catalytic domain-containing protein</fullName>
    </recommendedName>
</protein>
<evidence type="ECO:0000313" key="2">
    <source>
        <dbReference type="EMBL" id="ULU04246.1"/>
    </source>
</evidence>
<dbReference type="GO" id="GO:0008061">
    <property type="term" value="F:chitin binding"/>
    <property type="evidence" value="ECO:0007669"/>
    <property type="project" value="InterPro"/>
</dbReference>